<evidence type="ECO:0000313" key="4">
    <source>
        <dbReference type="Proteomes" id="UP000295509"/>
    </source>
</evidence>
<evidence type="ECO:0000259" key="2">
    <source>
        <dbReference type="Pfam" id="PF00582"/>
    </source>
</evidence>
<comment type="caution">
    <text evidence="3">The sequence shown here is derived from an EMBL/GenBank/DDBJ whole genome shotgun (WGS) entry which is preliminary data.</text>
</comment>
<proteinExistence type="inferred from homology"/>
<dbReference type="InterPro" id="IPR014729">
    <property type="entry name" value="Rossmann-like_a/b/a_fold"/>
</dbReference>
<protein>
    <submittedName>
        <fullName evidence="3">Nucleotide-binding universal stress UspA family protein</fullName>
    </submittedName>
</protein>
<dbReference type="PRINTS" id="PR01438">
    <property type="entry name" value="UNVRSLSTRESS"/>
</dbReference>
<dbReference type="SUPFAM" id="SSF52402">
    <property type="entry name" value="Adenine nucleotide alpha hydrolases-like"/>
    <property type="match status" value="2"/>
</dbReference>
<comment type="similarity">
    <text evidence="1">Belongs to the universal stress protein A family.</text>
</comment>
<organism evidence="3 4">
    <name type="scientific">Paraburkholderia rhizosphaerae</name>
    <dbReference type="NCBI Taxonomy" id="480658"/>
    <lineage>
        <taxon>Bacteria</taxon>
        <taxon>Pseudomonadati</taxon>
        <taxon>Pseudomonadota</taxon>
        <taxon>Betaproteobacteria</taxon>
        <taxon>Burkholderiales</taxon>
        <taxon>Burkholderiaceae</taxon>
        <taxon>Paraburkholderia</taxon>
    </lineage>
</organism>
<feature type="domain" description="UspA" evidence="2">
    <location>
        <begin position="33"/>
        <end position="178"/>
    </location>
</feature>
<sequence>MTPQCNVSRHGVNTMEHILNLPSSGDITPTLPRRVTIAVDPSAASRQALIYARNILPDGAEVRLVSVAETPHSIFPLARQAGRALNPARQELLHDATETLEEAKQRIADSKFKIATELVDLAKHGGDVVSALVDAAHAWSAELLIVGTRQHHGLPRWVEGTVSGQLPRHLRCPVLIVPEACRTPIDHLPERILFAVDGSPQSVSALRYGVRFANRDTCLRSVYVIDDAVRPGDLVPDALEPAFTAEGKHALAAADKVLPGVSAQPTSAVLGTGRNDDDVAHAIVREADSWHAQLVVMGTHGRRGAARWILGSVAARVARITRTPLLLVHHDAPSRPGPESDRAHDA</sequence>
<evidence type="ECO:0000256" key="1">
    <source>
        <dbReference type="ARBA" id="ARBA00008791"/>
    </source>
</evidence>
<dbReference type="Gene3D" id="3.40.50.620">
    <property type="entry name" value="HUPs"/>
    <property type="match status" value="2"/>
</dbReference>
<evidence type="ECO:0000313" key="3">
    <source>
        <dbReference type="EMBL" id="TDY50994.1"/>
    </source>
</evidence>
<gene>
    <name evidence="3" type="ORF">BX592_108231</name>
</gene>
<accession>A0A4R8LTQ8</accession>
<keyword evidence="4" id="KW-1185">Reference proteome</keyword>
<dbReference type="PANTHER" id="PTHR46268">
    <property type="entry name" value="STRESS RESPONSE PROTEIN NHAX"/>
    <property type="match status" value="1"/>
</dbReference>
<dbReference type="InterPro" id="IPR006015">
    <property type="entry name" value="Universal_stress_UspA"/>
</dbReference>
<dbReference type="Pfam" id="PF00582">
    <property type="entry name" value="Usp"/>
    <property type="match status" value="2"/>
</dbReference>
<feature type="domain" description="UspA" evidence="2">
    <location>
        <begin position="190"/>
        <end position="329"/>
    </location>
</feature>
<dbReference type="PANTHER" id="PTHR46268:SF15">
    <property type="entry name" value="UNIVERSAL STRESS PROTEIN HP_0031"/>
    <property type="match status" value="1"/>
</dbReference>
<reference evidence="3 4" key="1">
    <citation type="submission" date="2019-03" db="EMBL/GenBank/DDBJ databases">
        <title>Genomic Encyclopedia of Type Strains, Phase III (KMG-III): the genomes of soil and plant-associated and newly described type strains.</title>
        <authorList>
            <person name="Whitman W."/>
        </authorList>
    </citation>
    <scope>NUCLEOTIDE SEQUENCE [LARGE SCALE GENOMIC DNA]</scope>
    <source>
        <strain evidence="3 4">LMG 29544</strain>
    </source>
</reference>
<name>A0A4R8LTQ8_9BURK</name>
<dbReference type="EMBL" id="SORE01000008">
    <property type="protein sequence ID" value="TDY50994.1"/>
    <property type="molecule type" value="Genomic_DNA"/>
</dbReference>
<dbReference type="AlphaFoldDB" id="A0A4R8LTQ8"/>
<dbReference type="Proteomes" id="UP000295509">
    <property type="component" value="Unassembled WGS sequence"/>
</dbReference>
<dbReference type="InterPro" id="IPR006016">
    <property type="entry name" value="UspA"/>
</dbReference>
<dbReference type="CDD" id="cd00293">
    <property type="entry name" value="USP-like"/>
    <property type="match status" value="2"/>
</dbReference>